<keyword evidence="3" id="KW-1185">Reference proteome</keyword>
<gene>
    <name evidence="2" type="ORF">LY71_104274</name>
</gene>
<dbReference type="RefSeq" id="WP_106276465.1">
    <property type="nucleotide sequence ID" value="NZ_PVTG01000004.1"/>
</dbReference>
<accession>A0A2T0TX41</accession>
<reference evidence="2 3" key="1">
    <citation type="submission" date="2018-03" db="EMBL/GenBank/DDBJ databases">
        <title>Genomic Encyclopedia of Archaeal and Bacterial Type Strains, Phase II (KMG-II): from individual species to whole genera.</title>
        <authorList>
            <person name="Goeker M."/>
        </authorList>
    </citation>
    <scope>NUCLEOTIDE SEQUENCE [LARGE SCALE GENOMIC DNA]</scope>
    <source>
        <strain evidence="2 3">DSM 45416</strain>
    </source>
</reference>
<feature type="region of interest" description="Disordered" evidence="1">
    <location>
        <begin position="1"/>
        <end position="28"/>
    </location>
</feature>
<proteinExistence type="predicted"/>
<feature type="compositionally biased region" description="Basic and acidic residues" evidence="1">
    <location>
        <begin position="1"/>
        <end position="12"/>
    </location>
</feature>
<name>A0A2T0TX41_9ACTN</name>
<evidence type="ECO:0000313" key="3">
    <source>
        <dbReference type="Proteomes" id="UP000239210"/>
    </source>
</evidence>
<comment type="caution">
    <text evidence="2">The sequence shown here is derived from an EMBL/GenBank/DDBJ whole genome shotgun (WGS) entry which is preliminary data.</text>
</comment>
<dbReference type="Proteomes" id="UP000239210">
    <property type="component" value="Unassembled WGS sequence"/>
</dbReference>
<sequence length="89" mass="9804">MSRRPDPLEPGHRALGRQAGRGPAPARTWPGRLVRHLALLDSWSPDLAHLSSPRAARRHLRDQWTRSGDLTGPQAGALVVLDETTAWSD</sequence>
<dbReference type="EMBL" id="PVTG01000004">
    <property type="protein sequence ID" value="PRY50237.1"/>
    <property type="molecule type" value="Genomic_DNA"/>
</dbReference>
<protein>
    <submittedName>
        <fullName evidence="2">Uncharacterized protein</fullName>
    </submittedName>
</protein>
<evidence type="ECO:0000256" key="1">
    <source>
        <dbReference type="SAM" id="MobiDB-lite"/>
    </source>
</evidence>
<organism evidence="2 3">
    <name type="scientific">Geodermatophilus tzadiensis</name>
    <dbReference type="NCBI Taxonomy" id="1137988"/>
    <lineage>
        <taxon>Bacteria</taxon>
        <taxon>Bacillati</taxon>
        <taxon>Actinomycetota</taxon>
        <taxon>Actinomycetes</taxon>
        <taxon>Geodermatophilales</taxon>
        <taxon>Geodermatophilaceae</taxon>
        <taxon>Geodermatophilus</taxon>
    </lineage>
</organism>
<dbReference type="OrthoDB" id="5193006at2"/>
<dbReference type="AlphaFoldDB" id="A0A2T0TX41"/>
<evidence type="ECO:0000313" key="2">
    <source>
        <dbReference type="EMBL" id="PRY50237.1"/>
    </source>
</evidence>